<feature type="region of interest" description="Disordered" evidence="1">
    <location>
        <begin position="50"/>
        <end position="69"/>
    </location>
</feature>
<protein>
    <submittedName>
        <fullName evidence="2">Uncharacterized protein</fullName>
    </submittedName>
</protein>
<evidence type="ECO:0000256" key="1">
    <source>
        <dbReference type="SAM" id="MobiDB-lite"/>
    </source>
</evidence>
<name>A0A6J7WD81_9CAUD</name>
<reference evidence="2" key="1">
    <citation type="submission" date="2020-05" db="EMBL/GenBank/DDBJ databases">
        <authorList>
            <person name="Chiriac C."/>
            <person name="Salcher M."/>
            <person name="Ghai R."/>
            <person name="Kavagutti S V."/>
        </authorList>
    </citation>
    <scope>NUCLEOTIDE SEQUENCE</scope>
</reference>
<proteinExistence type="predicted"/>
<gene>
    <name evidence="2" type="ORF">UFOVP158_7</name>
</gene>
<evidence type="ECO:0000313" key="2">
    <source>
        <dbReference type="EMBL" id="CAB5178505.1"/>
    </source>
</evidence>
<dbReference type="EMBL" id="LR798207">
    <property type="protein sequence ID" value="CAB5178505.1"/>
    <property type="molecule type" value="Genomic_DNA"/>
</dbReference>
<sequence length="69" mass="7925">MENISVKLECLRLAIEVKRAEGDRSAEGIAHLQKFFYNLVSSEDFEREPHQLAAKAKHGKRQKEDDLLS</sequence>
<accession>A0A6J7WD81</accession>
<organism evidence="2">
    <name type="scientific">uncultured Caudovirales phage</name>
    <dbReference type="NCBI Taxonomy" id="2100421"/>
    <lineage>
        <taxon>Viruses</taxon>
        <taxon>Duplodnaviria</taxon>
        <taxon>Heunggongvirae</taxon>
        <taxon>Uroviricota</taxon>
        <taxon>Caudoviricetes</taxon>
        <taxon>Peduoviridae</taxon>
        <taxon>Maltschvirus</taxon>
        <taxon>Maltschvirus maltsch</taxon>
    </lineage>
</organism>